<keyword evidence="2" id="KW-1185">Reference proteome</keyword>
<reference evidence="2" key="1">
    <citation type="submission" date="2017-04" db="EMBL/GenBank/DDBJ databases">
        <title>Plasmodium gonderi genome.</title>
        <authorList>
            <person name="Arisue N."/>
            <person name="Honma H."/>
            <person name="Kawai S."/>
            <person name="Tougan T."/>
            <person name="Tanabe K."/>
            <person name="Horii T."/>
        </authorList>
    </citation>
    <scope>NUCLEOTIDE SEQUENCE [LARGE SCALE GENOMIC DNA]</scope>
    <source>
        <strain evidence="2">ATCC 30045</strain>
    </source>
</reference>
<dbReference type="RefSeq" id="XP_028547131.1">
    <property type="nucleotide sequence ID" value="XM_028691330.1"/>
</dbReference>
<evidence type="ECO:0000313" key="1">
    <source>
        <dbReference type="EMBL" id="GAW84542.1"/>
    </source>
</evidence>
<dbReference type="InterPro" id="IPR008780">
    <property type="entry name" value="Plasmodium_Vir"/>
</dbReference>
<dbReference type="Pfam" id="PF05795">
    <property type="entry name" value="Plasmodium_Vir"/>
    <property type="match status" value="1"/>
</dbReference>
<dbReference type="OrthoDB" id="381232at2759"/>
<dbReference type="AlphaFoldDB" id="A0A1Y1JUW7"/>
<dbReference type="OMA" id="RNEECAY"/>
<comment type="caution">
    <text evidence="1">The sequence shown here is derived from an EMBL/GenBank/DDBJ whole genome shotgun (WGS) entry which is preliminary data.</text>
</comment>
<dbReference type="EMBL" id="BDQF01000408">
    <property type="protein sequence ID" value="GAW84542.1"/>
    <property type="molecule type" value="Genomic_DNA"/>
</dbReference>
<protein>
    <submittedName>
        <fullName evidence="1">Variable surface protein</fullName>
    </submittedName>
</protein>
<dbReference type="GeneID" id="39745350"/>
<accession>A0A1Y1JUW7</accession>
<evidence type="ECO:0000313" key="2">
    <source>
        <dbReference type="Proteomes" id="UP000195521"/>
    </source>
</evidence>
<name>A0A1Y1JUW7_PLAGO</name>
<organism evidence="1 2">
    <name type="scientific">Plasmodium gonderi</name>
    <dbReference type="NCBI Taxonomy" id="77519"/>
    <lineage>
        <taxon>Eukaryota</taxon>
        <taxon>Sar</taxon>
        <taxon>Alveolata</taxon>
        <taxon>Apicomplexa</taxon>
        <taxon>Aconoidasida</taxon>
        <taxon>Haemosporida</taxon>
        <taxon>Plasmodiidae</taxon>
        <taxon>Plasmodium</taxon>
        <taxon>Plasmodium (Plasmodium)</taxon>
    </lineage>
</organism>
<proteinExistence type="predicted"/>
<gene>
    <name evidence="1" type="ORF">PGO_003545</name>
</gene>
<feature type="non-terminal residue" evidence="1">
    <location>
        <position position="267"/>
    </location>
</feature>
<dbReference type="Proteomes" id="UP000195521">
    <property type="component" value="Unassembled WGS sequence"/>
</dbReference>
<sequence length="267" mass="32654">MVEWEQKLKDFPAYKKYETFNRKTITNEENNPCNDLYFDNEEAEKFCKQAVEILKELPRITDDKARNEECAYFQHWFSDTVRRKFSNKDRFFSNYDLSNYLFDVINTFNYDKYNKTPNKCYASRNAEYVKIEKDLHDYFINFDSISCKGLSKKTCQMYYNYVQEILPHYKDRRDRHLCCYLANGEVETKCKNYFKCDKRYDPKKLLKNLEKEMEIIDRYGQVDKSSWDELVAKYDAEQQSKYQYWYSYDPYTYDYYSPSQYSSINQS</sequence>